<dbReference type="SUPFAM" id="SSF81799">
    <property type="entry name" value="Putative methyltransferase TM0872, insert domain"/>
    <property type="match status" value="1"/>
</dbReference>
<dbReference type="STRING" id="1070319.CAGGBEG34_220003"/>
<evidence type="ECO:0000256" key="7">
    <source>
        <dbReference type="SAM" id="MobiDB-lite"/>
    </source>
</evidence>
<comment type="similarity">
    <text evidence="1 6">Belongs to the methyltransferase superfamily. RsmH family.</text>
</comment>
<keyword evidence="6" id="KW-0963">Cytoplasm</keyword>
<dbReference type="eggNOG" id="COG0275">
    <property type="taxonomic scope" value="Bacteria"/>
</dbReference>
<keyword evidence="3 6" id="KW-0489">Methyltransferase</keyword>
<dbReference type="InterPro" id="IPR029063">
    <property type="entry name" value="SAM-dependent_MTases_sf"/>
</dbReference>
<evidence type="ECO:0000256" key="2">
    <source>
        <dbReference type="ARBA" id="ARBA00022552"/>
    </source>
</evidence>
<feature type="binding site" evidence="6">
    <location>
        <begin position="43"/>
        <end position="45"/>
    </location>
    <ligand>
        <name>S-adenosyl-L-methionine</name>
        <dbReference type="ChEBI" id="CHEBI:59789"/>
    </ligand>
</feature>
<sequence>MENTGRGSEGNRYEHRPVLLNEAVDALVWRTDGFYIDGTFGRGGHSRAILARLAPGGRLLAFDKDPEACAAAQLITDARFEIVHGDCAALREQLNQRNAPRVSGVLLDLGLSSPQLDNPARGFSFSADGPLDMRMDPRQGESAAQWLARASQQEMTEVIRRYGEERFAGQIAKAITARRMQSDRYGPLARTRELAELVARAVKTRPLGRHPATRTFQAIRIYLNQELQTLSAALDAALEILEPGGRLVVMSFHSLEDRIVKRFMQTHARAPQPGAALRYLPLRAPAEPAPALKLGPRIRARDAERKANVRARSAVMRSAEKLG</sequence>
<comment type="catalytic activity">
    <reaction evidence="6">
        <text>cytidine(1402) in 16S rRNA + S-adenosyl-L-methionine = N(4)-methylcytidine(1402) in 16S rRNA + S-adenosyl-L-homocysteine + H(+)</text>
        <dbReference type="Rhea" id="RHEA:42928"/>
        <dbReference type="Rhea" id="RHEA-COMP:10286"/>
        <dbReference type="Rhea" id="RHEA-COMP:10287"/>
        <dbReference type="ChEBI" id="CHEBI:15378"/>
        <dbReference type="ChEBI" id="CHEBI:57856"/>
        <dbReference type="ChEBI" id="CHEBI:59789"/>
        <dbReference type="ChEBI" id="CHEBI:74506"/>
        <dbReference type="ChEBI" id="CHEBI:82748"/>
        <dbReference type="EC" id="2.1.1.199"/>
    </reaction>
</comment>
<comment type="caution">
    <text evidence="6">Lacks conserved residue(s) required for the propagation of feature annotation.</text>
</comment>
<feature type="binding site" evidence="6">
    <location>
        <position position="115"/>
    </location>
    <ligand>
        <name>S-adenosyl-L-methionine</name>
        <dbReference type="ChEBI" id="CHEBI:59789"/>
    </ligand>
</feature>
<evidence type="ECO:0000313" key="9">
    <source>
        <dbReference type="Proteomes" id="UP000054051"/>
    </source>
</evidence>
<dbReference type="Pfam" id="PF01795">
    <property type="entry name" value="Methyltransf_5"/>
    <property type="match status" value="1"/>
</dbReference>
<organism evidence="8 9">
    <name type="scientific">Candidatus Glomeribacter gigasporarum BEG34</name>
    <dbReference type="NCBI Taxonomy" id="1070319"/>
    <lineage>
        <taxon>Bacteria</taxon>
        <taxon>Pseudomonadati</taxon>
        <taxon>Pseudomonadota</taxon>
        <taxon>Betaproteobacteria</taxon>
        <taxon>Burkholderiales</taxon>
        <taxon>Burkholderiaceae</taxon>
        <taxon>Candidatus Glomeribacter</taxon>
    </lineage>
</organism>
<evidence type="ECO:0000256" key="3">
    <source>
        <dbReference type="ARBA" id="ARBA00022603"/>
    </source>
</evidence>
<dbReference type="Gene3D" id="3.40.50.150">
    <property type="entry name" value="Vaccinia Virus protein VP39"/>
    <property type="match status" value="1"/>
</dbReference>
<evidence type="ECO:0000256" key="5">
    <source>
        <dbReference type="ARBA" id="ARBA00022691"/>
    </source>
</evidence>
<gene>
    <name evidence="8" type="primary">mraW</name>
    <name evidence="6" type="synonym">rsmH</name>
    <name evidence="8" type="ORF">CAGGBEG34_220003</name>
</gene>
<dbReference type="NCBIfam" id="TIGR00006">
    <property type="entry name" value="16S rRNA (cytosine(1402)-N(4))-methyltransferase RsmH"/>
    <property type="match status" value="1"/>
</dbReference>
<feature type="binding site" evidence="6">
    <location>
        <position position="108"/>
    </location>
    <ligand>
        <name>S-adenosyl-L-methionine</name>
        <dbReference type="ChEBI" id="CHEBI:59789"/>
    </ligand>
</feature>
<dbReference type="AlphaFoldDB" id="G2J909"/>
<keyword evidence="2 6" id="KW-0698">rRNA processing</keyword>
<evidence type="ECO:0000313" key="8">
    <source>
        <dbReference type="EMBL" id="CCD29256.1"/>
    </source>
</evidence>
<comment type="function">
    <text evidence="6">Specifically methylates the N4 position of cytidine in position 1402 (C1402) of 16S rRNA.</text>
</comment>
<dbReference type="GO" id="GO:0071424">
    <property type="term" value="F:rRNA (cytosine-N4-)-methyltransferase activity"/>
    <property type="evidence" value="ECO:0007669"/>
    <property type="project" value="UniProtKB-UniRule"/>
</dbReference>
<protein>
    <recommendedName>
        <fullName evidence="6">Ribosomal RNA small subunit methyltransferase H</fullName>
        <ecNumber evidence="6">2.1.1.199</ecNumber>
    </recommendedName>
    <alternativeName>
        <fullName evidence="6">16S rRNA m(4)C1402 methyltransferase</fullName>
    </alternativeName>
    <alternativeName>
        <fullName evidence="6">rRNA (cytosine-N(4)-)-methyltransferase RsmH</fullName>
    </alternativeName>
</protein>
<evidence type="ECO:0000256" key="1">
    <source>
        <dbReference type="ARBA" id="ARBA00010396"/>
    </source>
</evidence>
<feature type="binding site" evidence="6">
    <location>
        <position position="63"/>
    </location>
    <ligand>
        <name>S-adenosyl-L-methionine</name>
        <dbReference type="ChEBI" id="CHEBI:59789"/>
    </ligand>
</feature>
<evidence type="ECO:0000256" key="6">
    <source>
        <dbReference type="HAMAP-Rule" id="MF_01007"/>
    </source>
</evidence>
<dbReference type="PANTHER" id="PTHR11265:SF0">
    <property type="entry name" value="12S RRNA N4-METHYLCYTIDINE METHYLTRANSFERASE"/>
    <property type="match status" value="1"/>
</dbReference>
<dbReference type="InterPro" id="IPR002903">
    <property type="entry name" value="RsmH"/>
</dbReference>
<name>G2J909_9BURK</name>
<dbReference type="GO" id="GO:0005737">
    <property type="term" value="C:cytoplasm"/>
    <property type="evidence" value="ECO:0007669"/>
    <property type="project" value="UniProtKB-SubCell"/>
</dbReference>
<keyword evidence="4 6" id="KW-0808">Transferase</keyword>
<dbReference type="OrthoDB" id="9806637at2"/>
<dbReference type="EC" id="2.1.1.199" evidence="6"/>
<dbReference type="Proteomes" id="UP000054051">
    <property type="component" value="Unassembled WGS sequence"/>
</dbReference>
<keyword evidence="9" id="KW-1185">Reference proteome</keyword>
<dbReference type="RefSeq" id="WP_006682484.1">
    <property type="nucleotide sequence ID" value="NZ_CAFB01000039.1"/>
</dbReference>
<keyword evidence="5 6" id="KW-0949">S-adenosyl-L-methionine</keyword>
<comment type="subcellular location">
    <subcellularLocation>
        <location evidence="6">Cytoplasm</location>
    </subcellularLocation>
</comment>
<dbReference type="InterPro" id="IPR023397">
    <property type="entry name" value="SAM-dep_MeTrfase_MraW_recog"/>
</dbReference>
<dbReference type="PIRSF" id="PIRSF004486">
    <property type="entry name" value="MraW"/>
    <property type="match status" value="1"/>
</dbReference>
<dbReference type="GO" id="GO:0070475">
    <property type="term" value="P:rRNA base methylation"/>
    <property type="evidence" value="ECO:0007669"/>
    <property type="project" value="UniProtKB-UniRule"/>
</dbReference>
<feature type="region of interest" description="Disordered" evidence="7">
    <location>
        <begin position="303"/>
        <end position="323"/>
    </location>
</feature>
<dbReference type="HAMAP" id="MF_01007">
    <property type="entry name" value="16SrRNA_methyltr_H"/>
    <property type="match status" value="1"/>
</dbReference>
<dbReference type="SUPFAM" id="SSF53335">
    <property type="entry name" value="S-adenosyl-L-methionine-dependent methyltransferases"/>
    <property type="match status" value="1"/>
</dbReference>
<dbReference type="EMBL" id="CAFB01000039">
    <property type="protein sequence ID" value="CCD29256.1"/>
    <property type="molecule type" value="Genomic_DNA"/>
</dbReference>
<proteinExistence type="inferred from homology"/>
<dbReference type="Gene3D" id="1.10.150.170">
    <property type="entry name" value="Putative methyltransferase TM0872, insert domain"/>
    <property type="match status" value="1"/>
</dbReference>
<accession>G2J909</accession>
<comment type="caution">
    <text evidence="8">The sequence shown here is derived from an EMBL/GenBank/DDBJ whole genome shotgun (WGS) entry which is preliminary data.</text>
</comment>
<evidence type="ECO:0000256" key="4">
    <source>
        <dbReference type="ARBA" id="ARBA00022679"/>
    </source>
</evidence>
<dbReference type="PANTHER" id="PTHR11265">
    <property type="entry name" value="S-ADENOSYL-METHYLTRANSFERASE MRAW"/>
    <property type="match status" value="1"/>
</dbReference>
<reference evidence="8 9" key="1">
    <citation type="submission" date="2011-08" db="EMBL/GenBank/DDBJ databases">
        <title>The genome of the obligate endobacterium of an arbuscular mycorrhizal fungus reveals an interphylum network of nutritional interactions.</title>
        <authorList>
            <person name="Ghignone S."/>
            <person name="Salvioli A."/>
            <person name="Anca I."/>
            <person name="Lumini E."/>
            <person name="Ortu G."/>
            <person name="Petiti L."/>
            <person name="Cruveiller S."/>
            <person name="Bianciotto V."/>
            <person name="Piffanelli P."/>
            <person name="Lanfranco L."/>
            <person name="Bonfante P."/>
        </authorList>
    </citation>
    <scope>NUCLEOTIDE SEQUENCE [LARGE SCALE GENOMIC DNA]</scope>
    <source>
        <strain evidence="8 9">BEG34</strain>
    </source>
</reference>